<feature type="region of interest" description="Disordered" evidence="1">
    <location>
        <begin position="47"/>
        <end position="105"/>
    </location>
</feature>
<protein>
    <submittedName>
        <fullName evidence="2">Uncharacterized protein</fullName>
    </submittedName>
</protein>
<feature type="compositionally biased region" description="Polar residues" evidence="1">
    <location>
        <begin position="70"/>
        <end position="95"/>
    </location>
</feature>
<dbReference type="Proteomes" id="UP000765509">
    <property type="component" value="Unassembled WGS sequence"/>
</dbReference>
<proteinExistence type="predicted"/>
<sequence length="105" mass="11770">MSVPHHDPYSQPASGSLVHQEDFEQMKNAISQRDEVIARLMQQAEREAGEKNNLMESDHQKKDKWKGCFKSSQNQLPQSANPSGSSTPRKPTTTAILCIADQPHQ</sequence>
<evidence type="ECO:0000256" key="1">
    <source>
        <dbReference type="SAM" id="MobiDB-lite"/>
    </source>
</evidence>
<evidence type="ECO:0000313" key="3">
    <source>
        <dbReference type="Proteomes" id="UP000765509"/>
    </source>
</evidence>
<reference evidence="2" key="1">
    <citation type="submission" date="2021-03" db="EMBL/GenBank/DDBJ databases">
        <title>Draft genome sequence of rust myrtle Austropuccinia psidii MF-1, a brazilian biotype.</title>
        <authorList>
            <person name="Quecine M.C."/>
            <person name="Pachon D.M.R."/>
            <person name="Bonatelli M.L."/>
            <person name="Correr F.H."/>
            <person name="Franceschini L.M."/>
            <person name="Leite T.F."/>
            <person name="Margarido G.R.A."/>
            <person name="Almeida C.A."/>
            <person name="Ferrarezi J.A."/>
            <person name="Labate C.A."/>
        </authorList>
    </citation>
    <scope>NUCLEOTIDE SEQUENCE</scope>
    <source>
        <strain evidence="2">MF-1</strain>
    </source>
</reference>
<dbReference type="AlphaFoldDB" id="A0A9Q3BRT2"/>
<feature type="region of interest" description="Disordered" evidence="1">
    <location>
        <begin position="1"/>
        <end position="22"/>
    </location>
</feature>
<evidence type="ECO:0000313" key="2">
    <source>
        <dbReference type="EMBL" id="MBW0471089.1"/>
    </source>
</evidence>
<name>A0A9Q3BRT2_9BASI</name>
<accession>A0A9Q3BRT2</accession>
<dbReference type="EMBL" id="AVOT02002656">
    <property type="protein sequence ID" value="MBW0471089.1"/>
    <property type="molecule type" value="Genomic_DNA"/>
</dbReference>
<comment type="caution">
    <text evidence="2">The sequence shown here is derived from an EMBL/GenBank/DDBJ whole genome shotgun (WGS) entry which is preliminary data.</text>
</comment>
<gene>
    <name evidence="2" type="ORF">O181_010804</name>
</gene>
<organism evidence="2 3">
    <name type="scientific">Austropuccinia psidii MF-1</name>
    <dbReference type="NCBI Taxonomy" id="1389203"/>
    <lineage>
        <taxon>Eukaryota</taxon>
        <taxon>Fungi</taxon>
        <taxon>Dikarya</taxon>
        <taxon>Basidiomycota</taxon>
        <taxon>Pucciniomycotina</taxon>
        <taxon>Pucciniomycetes</taxon>
        <taxon>Pucciniales</taxon>
        <taxon>Sphaerophragmiaceae</taxon>
        <taxon>Austropuccinia</taxon>
    </lineage>
</organism>
<keyword evidence="3" id="KW-1185">Reference proteome</keyword>